<organism evidence="2">
    <name type="scientific">marine metagenome</name>
    <dbReference type="NCBI Taxonomy" id="408172"/>
    <lineage>
        <taxon>unclassified sequences</taxon>
        <taxon>metagenomes</taxon>
        <taxon>ecological metagenomes</taxon>
    </lineage>
</organism>
<dbReference type="EMBL" id="UINC01137430">
    <property type="protein sequence ID" value="SVD22762.1"/>
    <property type="molecule type" value="Genomic_DNA"/>
</dbReference>
<feature type="non-terminal residue" evidence="2">
    <location>
        <position position="1"/>
    </location>
</feature>
<gene>
    <name evidence="2" type="ORF">METZ01_LOCUS375616</name>
</gene>
<evidence type="ECO:0008006" key="3">
    <source>
        <dbReference type="Google" id="ProtNLM"/>
    </source>
</evidence>
<dbReference type="PANTHER" id="PTHR37947:SF1">
    <property type="entry name" value="BLL2462 PROTEIN"/>
    <property type="match status" value="1"/>
</dbReference>
<proteinExistence type="predicted"/>
<name>A0A382TLW4_9ZZZZ</name>
<evidence type="ECO:0000313" key="2">
    <source>
        <dbReference type="EMBL" id="SVD22762.1"/>
    </source>
</evidence>
<dbReference type="InterPro" id="IPR029062">
    <property type="entry name" value="Class_I_gatase-like"/>
</dbReference>
<evidence type="ECO:0000256" key="1">
    <source>
        <dbReference type="SAM" id="MobiDB-lite"/>
    </source>
</evidence>
<feature type="region of interest" description="Disordered" evidence="1">
    <location>
        <begin position="1"/>
        <end position="32"/>
    </location>
</feature>
<sequence length="288" mass="31759">LKSASGPPVIGQHGQHPAIRHTDDTGSDWSRLPPLLGMASALERPAEGPVLLSVDSTPVAMAVAHGQGRLITTVGSGFWRLDLLASGVGETPQTIRRFWRQSVQWLGLPEATRKVRSTPEQAVVKHGQAAQLQIEVFDELMQPFSNADFNFTLNGEIHRPTIQRLGAGRYLASWPNLVPGSYSYELSATSQDVVLGDDRGEFSVAVQTLEMSDQRLDEEMLQQIAQATGGAYRSLARWPELAEKLSPPPSLDRETKHAAIEVAQSWWLFLIIGGLSIEWILRKRWGLL</sequence>
<protein>
    <recommendedName>
        <fullName evidence="3">Glutamine amidotransferase domain-containing protein</fullName>
    </recommendedName>
</protein>
<reference evidence="2" key="1">
    <citation type="submission" date="2018-05" db="EMBL/GenBank/DDBJ databases">
        <authorList>
            <person name="Lanie J.A."/>
            <person name="Ng W.-L."/>
            <person name="Kazmierczak K.M."/>
            <person name="Andrzejewski T.M."/>
            <person name="Davidsen T.M."/>
            <person name="Wayne K.J."/>
            <person name="Tettelin H."/>
            <person name="Glass J.I."/>
            <person name="Rusch D."/>
            <person name="Podicherti R."/>
            <person name="Tsui H.-C.T."/>
            <person name="Winkler M.E."/>
        </authorList>
    </citation>
    <scope>NUCLEOTIDE SEQUENCE</scope>
</reference>
<dbReference type="PANTHER" id="PTHR37947">
    <property type="entry name" value="BLL2462 PROTEIN"/>
    <property type="match status" value="1"/>
</dbReference>
<dbReference type="Gene3D" id="3.40.50.880">
    <property type="match status" value="1"/>
</dbReference>
<accession>A0A382TLW4</accession>
<dbReference type="AlphaFoldDB" id="A0A382TLW4"/>